<gene>
    <name evidence="2" type="ORF">HYN46_07270</name>
</gene>
<reference evidence="2 3" key="1">
    <citation type="submission" date="2018-07" db="EMBL/GenBank/DDBJ databases">
        <title>Genome sequencing of Moraxellaceae gen. HYN0046.</title>
        <authorList>
            <person name="Kim M."/>
            <person name="Yi H."/>
        </authorList>
    </citation>
    <scope>NUCLEOTIDE SEQUENCE [LARGE SCALE GENOMIC DNA]</scope>
    <source>
        <strain evidence="2 3">HYN0046</strain>
    </source>
</reference>
<name>A0A345P5T6_9GAMM</name>
<dbReference type="KEGG" id="mbah:HYN46_07270"/>
<dbReference type="AlphaFoldDB" id="A0A345P5T6"/>
<keyword evidence="3" id="KW-1185">Reference proteome</keyword>
<evidence type="ECO:0000256" key="1">
    <source>
        <dbReference type="SAM" id="Phobius"/>
    </source>
</evidence>
<evidence type="ECO:0000313" key="3">
    <source>
        <dbReference type="Proteomes" id="UP000253940"/>
    </source>
</evidence>
<feature type="transmembrane region" description="Helical" evidence="1">
    <location>
        <begin position="137"/>
        <end position="160"/>
    </location>
</feature>
<dbReference type="RefSeq" id="WP_114898755.1">
    <property type="nucleotide sequence ID" value="NZ_CP031222.1"/>
</dbReference>
<dbReference type="Proteomes" id="UP000253940">
    <property type="component" value="Chromosome"/>
</dbReference>
<keyword evidence="1" id="KW-0472">Membrane</keyword>
<proteinExistence type="predicted"/>
<feature type="transmembrane region" description="Helical" evidence="1">
    <location>
        <begin position="101"/>
        <end position="125"/>
    </location>
</feature>
<keyword evidence="1" id="KW-0812">Transmembrane</keyword>
<keyword evidence="1" id="KW-1133">Transmembrane helix</keyword>
<sequence length="204" mass="22704">MTTVNSYLKKQLNYIDFGSLWAPRIWKRGVKFISFFTLVPIPVVLFSNELSVGVTKEYFDNAIAEANGPHLWNIAASAGFLLFAALFLFPRSVRLAGLTKFTLDNALAVGALSLGVIIGQVLTALMKMQNISSNQLFTLFALTFFGSIYIFSANFILWYCSKLTTIRNQSAEIIFLTNINGIDIKLRLVAFLIVLISFIASIII</sequence>
<protein>
    <submittedName>
        <fullName evidence="2">Uncharacterized protein</fullName>
    </submittedName>
</protein>
<feature type="transmembrane region" description="Helical" evidence="1">
    <location>
        <begin position="32"/>
        <end position="50"/>
    </location>
</feature>
<organism evidence="2 3">
    <name type="scientific">Aquirhabdus parva</name>
    <dbReference type="NCBI Taxonomy" id="2283318"/>
    <lineage>
        <taxon>Bacteria</taxon>
        <taxon>Pseudomonadati</taxon>
        <taxon>Pseudomonadota</taxon>
        <taxon>Gammaproteobacteria</taxon>
        <taxon>Moraxellales</taxon>
        <taxon>Moraxellaceae</taxon>
        <taxon>Aquirhabdus</taxon>
    </lineage>
</organism>
<feature type="transmembrane region" description="Helical" evidence="1">
    <location>
        <begin position="186"/>
        <end position="203"/>
    </location>
</feature>
<accession>A0A345P5T6</accession>
<evidence type="ECO:0000313" key="2">
    <source>
        <dbReference type="EMBL" id="AXI02645.1"/>
    </source>
</evidence>
<feature type="transmembrane region" description="Helical" evidence="1">
    <location>
        <begin position="70"/>
        <end position="89"/>
    </location>
</feature>
<dbReference type="EMBL" id="CP031222">
    <property type="protein sequence ID" value="AXI02645.1"/>
    <property type="molecule type" value="Genomic_DNA"/>
</dbReference>